<evidence type="ECO:0000259" key="1">
    <source>
        <dbReference type="Pfam" id="PF20703"/>
    </source>
</evidence>
<dbReference type="RefSeq" id="WP_205376359.1">
    <property type="nucleotide sequence ID" value="NZ_JAFEJA010000001.1"/>
</dbReference>
<dbReference type="PANTHER" id="PTHR47691:SF3">
    <property type="entry name" value="HTH-TYPE TRANSCRIPTIONAL REGULATOR RV0890C-RELATED"/>
    <property type="match status" value="1"/>
</dbReference>
<dbReference type="Gene3D" id="3.40.50.300">
    <property type="entry name" value="P-loop containing nucleotide triphosphate hydrolases"/>
    <property type="match status" value="1"/>
</dbReference>
<comment type="caution">
    <text evidence="2">The sequence shown here is derived from an EMBL/GenBank/DDBJ whole genome shotgun (WGS) entry which is preliminary data.</text>
</comment>
<dbReference type="Gene3D" id="1.25.40.10">
    <property type="entry name" value="Tetratricopeptide repeat domain"/>
    <property type="match status" value="1"/>
</dbReference>
<gene>
    <name evidence="2" type="ORF">JE024_03650</name>
</gene>
<proteinExistence type="predicted"/>
<dbReference type="PANTHER" id="PTHR47691">
    <property type="entry name" value="REGULATOR-RELATED"/>
    <property type="match status" value="1"/>
</dbReference>
<name>A0ABS2UJX6_9ACTN</name>
<dbReference type="Proteomes" id="UP000664109">
    <property type="component" value="Unassembled WGS sequence"/>
</dbReference>
<keyword evidence="3" id="KW-1185">Reference proteome</keyword>
<dbReference type="InterPro" id="IPR027417">
    <property type="entry name" value="P-loop_NTPase"/>
</dbReference>
<evidence type="ECO:0000313" key="2">
    <source>
        <dbReference type="EMBL" id="MBM9617844.1"/>
    </source>
</evidence>
<reference evidence="2 3" key="1">
    <citation type="journal article" date="2016" name="Arch. Microbiol.">
        <title>Streptomyces zhihengii sp. nov., isolated from rhizospheric soil of Psammosilene tunicoides.</title>
        <authorList>
            <person name="Huang M.J."/>
            <person name="Fei J.J."/>
            <person name="Salam N."/>
            <person name="Kim C.J."/>
            <person name="Hozzein W.N."/>
            <person name="Xiao M."/>
            <person name="Huang H.Q."/>
            <person name="Li W.J."/>
        </authorList>
    </citation>
    <scope>NUCLEOTIDE SEQUENCE [LARGE SCALE GENOMIC DNA]</scope>
    <source>
        <strain evidence="2 3">YIM T102</strain>
    </source>
</reference>
<dbReference type="EMBL" id="JAFEJA010000001">
    <property type="protein sequence ID" value="MBM9617844.1"/>
    <property type="molecule type" value="Genomic_DNA"/>
</dbReference>
<protein>
    <submittedName>
        <fullName evidence="2">Regulator</fullName>
    </submittedName>
</protein>
<sequence>MHRQLPPETNEFVGRRAESDKLVRALADHRLVTVAGPGGVGKTRLALRAASLVDEKAHRDGVRWADLGFLQGDRLLVATVSDAVNLSHHTPRMPADTLCAWLAPQETLLVLDSCEHLVGPCADLVADLLTACPGLTVLVTSRQPLGLPGEQVLELDPLPAGGPDAAELFRRRTEHALGEPLPDTAVAAVDDICRRLEGIPLAIELAAAQVPRLGIDGVRDRLATRFDVLESDDPARPRRHRALRTAVGWSHELCEPAERLLWARLSVFRGPFDAGAAAEVCADGPLDAASVPAVLTALAAKSVVRREGPRLRMLDTVREYGSMWLDALGERHTVADRHAARCLRLVRRAHAQWLGPSQADWYGRIAAVHTDLCTALEHLLEADPEGALELAGTVGFFWACCGHLPEARHFVESALARCPGTGPHHARALWALGVALTLQGEYGPARERSAECTRAARRWGDVEDRLDAAYLSGLLGLLTGSPEAAYREVGAALDEAGDRPWGEDGSGASGARARCLLVRVFALTASGRLTEAGDAARDLRARCGDLGESWTRAYVNYQLALIMLLTGDPGAAARHARSMLIGKRGLGDGFGVALGLDVLAAALAALGEGERAALVSGTSETYWRAAGHPQRGTPELAPLRRECERRAREAAGDAAYEAAFAEGAAGAPEDGLEAALRMASAV</sequence>
<dbReference type="Pfam" id="PF20703">
    <property type="entry name" value="nSTAND1"/>
    <property type="match status" value="1"/>
</dbReference>
<dbReference type="InterPro" id="IPR011990">
    <property type="entry name" value="TPR-like_helical_dom_sf"/>
</dbReference>
<dbReference type="SUPFAM" id="SSF48452">
    <property type="entry name" value="TPR-like"/>
    <property type="match status" value="1"/>
</dbReference>
<feature type="domain" description="Novel STAND NTPase 1" evidence="1">
    <location>
        <begin position="9"/>
        <end position="142"/>
    </location>
</feature>
<accession>A0ABS2UJX6</accession>
<dbReference type="SUPFAM" id="SSF52540">
    <property type="entry name" value="P-loop containing nucleoside triphosphate hydrolases"/>
    <property type="match status" value="1"/>
</dbReference>
<dbReference type="InterPro" id="IPR049052">
    <property type="entry name" value="nSTAND1"/>
</dbReference>
<organism evidence="2 3">
    <name type="scientific">Streptomyces zhihengii</name>
    <dbReference type="NCBI Taxonomy" id="1818004"/>
    <lineage>
        <taxon>Bacteria</taxon>
        <taxon>Bacillati</taxon>
        <taxon>Actinomycetota</taxon>
        <taxon>Actinomycetes</taxon>
        <taxon>Kitasatosporales</taxon>
        <taxon>Streptomycetaceae</taxon>
        <taxon>Streptomyces</taxon>
    </lineage>
</organism>
<dbReference type="PRINTS" id="PR00364">
    <property type="entry name" value="DISEASERSIST"/>
</dbReference>
<evidence type="ECO:0000313" key="3">
    <source>
        <dbReference type="Proteomes" id="UP000664109"/>
    </source>
</evidence>